<name>A0ABQ9ULT8_SAGOE</name>
<proteinExistence type="predicted"/>
<keyword evidence="2" id="KW-1133">Transmembrane helix</keyword>
<keyword evidence="4" id="KW-1185">Reference proteome</keyword>
<keyword evidence="2" id="KW-0472">Membrane</keyword>
<gene>
    <name evidence="3" type="ORF">P7K49_023496</name>
</gene>
<comment type="caution">
    <text evidence="3">The sequence shown here is derived from an EMBL/GenBank/DDBJ whole genome shotgun (WGS) entry which is preliminary data.</text>
</comment>
<evidence type="ECO:0000256" key="2">
    <source>
        <dbReference type="SAM" id="Phobius"/>
    </source>
</evidence>
<evidence type="ECO:0000313" key="3">
    <source>
        <dbReference type="EMBL" id="KAK2098045.1"/>
    </source>
</evidence>
<feature type="region of interest" description="Disordered" evidence="1">
    <location>
        <begin position="134"/>
        <end position="166"/>
    </location>
</feature>
<accession>A0ABQ9ULT8</accession>
<dbReference type="EMBL" id="JASSZA010000011">
    <property type="protein sequence ID" value="KAK2098045.1"/>
    <property type="molecule type" value="Genomic_DNA"/>
</dbReference>
<protein>
    <submittedName>
        <fullName evidence="3">Uncharacterized protein</fullName>
    </submittedName>
</protein>
<feature type="non-terminal residue" evidence="3">
    <location>
        <position position="1"/>
    </location>
</feature>
<reference evidence="3 4" key="1">
    <citation type="submission" date="2023-05" db="EMBL/GenBank/DDBJ databases">
        <title>B98-5 Cell Line De Novo Hybrid Assembly: An Optical Mapping Approach.</title>
        <authorList>
            <person name="Kananen K."/>
            <person name="Auerbach J.A."/>
            <person name="Kautto E."/>
            <person name="Blachly J.S."/>
        </authorList>
    </citation>
    <scope>NUCLEOTIDE SEQUENCE [LARGE SCALE GENOMIC DNA]</scope>
    <source>
        <strain evidence="3">B95-8</strain>
        <tissue evidence="3">Cell line</tissue>
    </source>
</reference>
<evidence type="ECO:0000256" key="1">
    <source>
        <dbReference type="SAM" id="MobiDB-lite"/>
    </source>
</evidence>
<evidence type="ECO:0000313" key="4">
    <source>
        <dbReference type="Proteomes" id="UP001266305"/>
    </source>
</evidence>
<organism evidence="3 4">
    <name type="scientific">Saguinus oedipus</name>
    <name type="common">Cotton-top tamarin</name>
    <name type="synonym">Oedipomidas oedipus</name>
    <dbReference type="NCBI Taxonomy" id="9490"/>
    <lineage>
        <taxon>Eukaryota</taxon>
        <taxon>Metazoa</taxon>
        <taxon>Chordata</taxon>
        <taxon>Craniata</taxon>
        <taxon>Vertebrata</taxon>
        <taxon>Euteleostomi</taxon>
        <taxon>Mammalia</taxon>
        <taxon>Eutheria</taxon>
        <taxon>Euarchontoglires</taxon>
        <taxon>Primates</taxon>
        <taxon>Haplorrhini</taxon>
        <taxon>Platyrrhini</taxon>
        <taxon>Cebidae</taxon>
        <taxon>Callitrichinae</taxon>
        <taxon>Saguinus</taxon>
    </lineage>
</organism>
<feature type="transmembrane region" description="Helical" evidence="2">
    <location>
        <begin position="50"/>
        <end position="71"/>
    </location>
</feature>
<keyword evidence="2" id="KW-0812">Transmembrane</keyword>
<dbReference type="Proteomes" id="UP001266305">
    <property type="component" value="Unassembled WGS sequence"/>
</dbReference>
<sequence>TPGLQGKQAHVETALTCLEKESVFPGYLPQQSKHSCSETQKAPKPKSPKFTLISSLVLLVMLPILLLALWIKRRVKKCLMPSVADPKSTFPGLFEKHEGNFQKWIRDTQNLAPMSSLVGGEPDAGLEEPAVLQVTSTETKPDMTSGPQTGETEASGPPLQVPQQPL</sequence>